<dbReference type="AlphaFoldDB" id="A0A8H5UAC6"/>
<dbReference type="Proteomes" id="UP000562682">
    <property type="component" value="Unassembled WGS sequence"/>
</dbReference>
<name>A0A8H5UAC6_9HYPO</name>
<organism evidence="1 2">
    <name type="scientific">Fusarium denticulatum</name>
    <dbReference type="NCBI Taxonomy" id="48507"/>
    <lineage>
        <taxon>Eukaryota</taxon>
        <taxon>Fungi</taxon>
        <taxon>Dikarya</taxon>
        <taxon>Ascomycota</taxon>
        <taxon>Pezizomycotina</taxon>
        <taxon>Sordariomycetes</taxon>
        <taxon>Hypocreomycetidae</taxon>
        <taxon>Hypocreales</taxon>
        <taxon>Nectriaceae</taxon>
        <taxon>Fusarium</taxon>
        <taxon>Fusarium fujikuroi species complex</taxon>
    </lineage>
</organism>
<evidence type="ECO:0000313" key="1">
    <source>
        <dbReference type="EMBL" id="KAF5686874.1"/>
    </source>
</evidence>
<reference evidence="1 2" key="1">
    <citation type="submission" date="2020-05" db="EMBL/GenBank/DDBJ databases">
        <title>Identification and distribution of gene clusters putatively required for synthesis of sphingolipid metabolism inhibitors in phylogenetically diverse species of the filamentous fungus Fusarium.</title>
        <authorList>
            <person name="Kim H.-S."/>
            <person name="Busman M."/>
            <person name="Brown D.W."/>
            <person name="Divon H."/>
            <person name="Uhlig S."/>
            <person name="Proctor R.H."/>
        </authorList>
    </citation>
    <scope>NUCLEOTIDE SEQUENCE [LARGE SCALE GENOMIC DNA]</scope>
    <source>
        <strain evidence="1 2">NRRL 25311</strain>
    </source>
</reference>
<comment type="caution">
    <text evidence="1">The sequence shown here is derived from an EMBL/GenBank/DDBJ whole genome shotgun (WGS) entry which is preliminary data.</text>
</comment>
<accession>A0A8H5UAC6</accession>
<protein>
    <submittedName>
        <fullName evidence="1">Uncharacterized protein</fullName>
    </submittedName>
</protein>
<evidence type="ECO:0000313" key="2">
    <source>
        <dbReference type="Proteomes" id="UP000562682"/>
    </source>
</evidence>
<proteinExistence type="predicted"/>
<keyword evidence="2" id="KW-1185">Reference proteome</keyword>
<sequence>MNSIDDVRCGIERLDSFSKAVAEAQHNLHGMDDSDYSAVQGEKLDDLYQCGESVFVLLSWWAENDISDWRILPVSLAHCYLCWLYKELDEVMPAGHPKKEYYIPESFVLGLMAEWENTILRGILRWAVVEAHKPSSAVHSLLQIHASADVVEYSVPKPKPEREMKVVLVRVTDLLKLLDHWDQRAVSGPGEEEMVEVCKSNKSNFCKPDFRKSVTKGLSVLAWNSPGDFEDMWMDGQGFAISDVPELI</sequence>
<gene>
    <name evidence="1" type="ORF">FDENT_5601</name>
</gene>
<dbReference type="EMBL" id="JAAOAK010000138">
    <property type="protein sequence ID" value="KAF5686874.1"/>
    <property type="molecule type" value="Genomic_DNA"/>
</dbReference>